<comment type="similarity">
    <text evidence="2">Belongs to the ABC transporter superfamily. ABCB family. Multidrug resistance exporter (TC 3.A.1.201) subfamily.</text>
</comment>
<dbReference type="InterPro" id="IPR036640">
    <property type="entry name" value="ABC1_TM_sf"/>
</dbReference>
<evidence type="ECO:0000259" key="13">
    <source>
        <dbReference type="PROSITE" id="PS50929"/>
    </source>
</evidence>
<feature type="transmembrane region" description="Helical" evidence="11">
    <location>
        <begin position="695"/>
        <end position="717"/>
    </location>
</feature>
<evidence type="ECO:0000256" key="2">
    <source>
        <dbReference type="ARBA" id="ARBA00007577"/>
    </source>
</evidence>
<accession>A0A914C5M4</accession>
<dbReference type="CDD" id="cd18577">
    <property type="entry name" value="ABC_6TM_Pgp_ABCB1_D1_like"/>
    <property type="match status" value="1"/>
</dbReference>
<dbReference type="PANTHER" id="PTHR43394:SF11">
    <property type="entry name" value="ATP-BINDING CASSETTE TRANSPORTER"/>
    <property type="match status" value="1"/>
</dbReference>
<dbReference type="GO" id="GO:0015421">
    <property type="term" value="F:ABC-type oligopeptide transporter activity"/>
    <property type="evidence" value="ECO:0007669"/>
    <property type="project" value="TreeGrafter"/>
</dbReference>
<feature type="transmembrane region" description="Helical" evidence="11">
    <location>
        <begin position="655"/>
        <end position="683"/>
    </location>
</feature>
<protein>
    <submittedName>
        <fullName evidence="15">Uncharacterized protein</fullName>
    </submittedName>
</protein>
<evidence type="ECO:0000256" key="7">
    <source>
        <dbReference type="ARBA" id="ARBA00022840"/>
    </source>
</evidence>
<evidence type="ECO:0000256" key="6">
    <source>
        <dbReference type="ARBA" id="ARBA00022741"/>
    </source>
</evidence>
<dbReference type="GO" id="GO:0090374">
    <property type="term" value="P:oligopeptide export from mitochondrion"/>
    <property type="evidence" value="ECO:0007669"/>
    <property type="project" value="TreeGrafter"/>
</dbReference>
<dbReference type="FunFam" id="3.40.50.300:FF:000967">
    <property type="entry name" value="ABC multidrug transporter mdr4"/>
    <property type="match status" value="1"/>
</dbReference>
<dbReference type="Gene3D" id="3.40.50.300">
    <property type="entry name" value="P-loop containing nucleotide triphosphate hydrolases"/>
    <property type="match status" value="2"/>
</dbReference>
<dbReference type="InterPro" id="IPR011527">
    <property type="entry name" value="ABC1_TM_dom"/>
</dbReference>
<feature type="domain" description="ABC transporter" evidence="12">
    <location>
        <begin position="282"/>
        <end position="542"/>
    </location>
</feature>
<dbReference type="WBParaSite" id="ACRNAN_Path_276.g1031.t1">
    <property type="protein sequence ID" value="ACRNAN_Path_276.g1031.t1"/>
    <property type="gene ID" value="ACRNAN_Path_276.g1031"/>
</dbReference>
<evidence type="ECO:0000256" key="10">
    <source>
        <dbReference type="SAM" id="MobiDB-lite"/>
    </source>
</evidence>
<dbReference type="GO" id="GO:0005743">
    <property type="term" value="C:mitochondrial inner membrane"/>
    <property type="evidence" value="ECO:0007669"/>
    <property type="project" value="TreeGrafter"/>
</dbReference>
<evidence type="ECO:0000256" key="4">
    <source>
        <dbReference type="ARBA" id="ARBA00022692"/>
    </source>
</evidence>
<keyword evidence="14" id="KW-1185">Reference proteome</keyword>
<dbReference type="InterPro" id="IPR027417">
    <property type="entry name" value="P-loop_NTPase"/>
</dbReference>
<sequence length="1223" mass="136616">MTKSKKSSIKLANKDIQGNDINSNKLGNGIPMPDENEDEDKPYTYEPSLFEKIINILLCRPDLAKQTFTAKPVSILGLFRYGKKFDVLLIILGIICAICSGVLQPVLAILGGRITNVLLTQPPSSGEFRWAGYQNVYLFLGLGVFSLIINFLQYLFFQTVCNRIVAQIKHNYVKAIIRQNAGWFDRNLSGTLTTRLNDNIDRIREGIGEKLGLLLRGFAMFIAAVIIAFIYEWRLALMMLGVAPATCFIMSFMSQLMGSNTEKEMGGVGKAGAIAEESVLGVRTVQAFNGQETMVQRYREQLNHGKKFGILKGFWAGLLGGFFYLVLYAFLGCGMLYGGWLLKVRIFDNPVGLLTRLYEAESGQVLIDGEDVRDLNIYHLRNIVGIVQQEPILFNDTIVENIKMGNPDCTRERMVEVCKMANAHEFIEKLPQKYETRIGDGGVQLSGGQRQRIAIARTLARDPKILLLDEATSALDAQSEDIVQQALYNAAKGRSTIMIAHRLSTVKNADKIVYFDKGVIVEQGTHLELVQLGGRYAELVKAQMFQTDDDSKENEQKVDREIDLDESSDAETASVDEKRRFDDISFKSENFGRNAFVRGNSLNDSTTRESLRMNIVAAYQAETEQFMKQVKEEMDRDNQINYNLLTVYKNAQGCYLTMILGFITAVIRGMELPALSLIFNYVFKALALYQTAPDLMVYQLIMAMIMFIGIGVGVSLFQLLSSIFFAIASETLTLKLRVLAFRNILYQDAAYFDNPQNTAGKLITRLASDAPNIKAIVDSRMLQVIYGLTTLLVCTIIAFIYSWQIAIPGLGMTLILGTSTVILARIVQKRNLALARNDDAGKISIEIIENVRTIQLLTREEYFYNRYVVANKKLKQAEYVKSYFEAINNAIGQSFQYLCLCVVFAIGIQIINVGQADPSPVFQAIIASMLSAIAIMNSATYFPEFVKANSASGLMFSIIFRKPKTGDCRDGEKIELRGNILFERVKFTYPQKPKQPVMKDLNFTAIRGQTVALVGPSGCGKSTIISMLERYYDPAGGVVRLDGKDMKTLSLENVRKQMALVGQMPTLFAGSIKENIIFGLENENIQVDQIDKALETANAKDFVYNFPQGLETEVGEKGTQMSGGQKQRIAIARALIRNPKILLLDEATSALDSQSEKAVQEALDRAREGRTCITIAHRLSSIQNADLILYIENGKVRESGTHNELMAKRGKYFELIKKQDLAT</sequence>
<feature type="transmembrane region" description="Helical" evidence="11">
    <location>
        <begin position="213"/>
        <end position="231"/>
    </location>
</feature>
<feature type="domain" description="ABC transporter" evidence="12">
    <location>
        <begin position="980"/>
        <end position="1218"/>
    </location>
</feature>
<evidence type="ECO:0000256" key="8">
    <source>
        <dbReference type="ARBA" id="ARBA00022989"/>
    </source>
</evidence>
<feature type="transmembrane region" description="Helical" evidence="11">
    <location>
        <begin position="784"/>
        <end position="803"/>
    </location>
</feature>
<dbReference type="SUPFAM" id="SSF52540">
    <property type="entry name" value="P-loop containing nucleoside triphosphate hydrolases"/>
    <property type="match status" value="2"/>
</dbReference>
<dbReference type="InterPro" id="IPR003439">
    <property type="entry name" value="ABC_transporter-like_ATP-bd"/>
</dbReference>
<keyword evidence="3" id="KW-0813">Transport</keyword>
<evidence type="ECO:0000256" key="3">
    <source>
        <dbReference type="ARBA" id="ARBA00022448"/>
    </source>
</evidence>
<keyword evidence="4 11" id="KW-0812">Transmembrane</keyword>
<evidence type="ECO:0000256" key="5">
    <source>
        <dbReference type="ARBA" id="ARBA00022737"/>
    </source>
</evidence>
<evidence type="ECO:0000256" key="1">
    <source>
        <dbReference type="ARBA" id="ARBA00004141"/>
    </source>
</evidence>
<dbReference type="FunFam" id="3.40.50.300:FF:001370">
    <property type="entry name" value="p-GlycoProtein related"/>
    <property type="match status" value="1"/>
</dbReference>
<evidence type="ECO:0000313" key="14">
    <source>
        <dbReference type="Proteomes" id="UP000887540"/>
    </source>
</evidence>
<keyword evidence="9 11" id="KW-0472">Membrane</keyword>
<dbReference type="AlphaFoldDB" id="A0A914C5M4"/>
<keyword evidence="8 11" id="KW-1133">Transmembrane helix</keyword>
<evidence type="ECO:0000259" key="12">
    <source>
        <dbReference type="PROSITE" id="PS50893"/>
    </source>
</evidence>
<feature type="transmembrane region" description="Helical" evidence="11">
    <location>
        <begin position="136"/>
        <end position="157"/>
    </location>
</feature>
<dbReference type="GO" id="GO:0016887">
    <property type="term" value="F:ATP hydrolysis activity"/>
    <property type="evidence" value="ECO:0007669"/>
    <property type="project" value="InterPro"/>
</dbReference>
<organism evidence="14 15">
    <name type="scientific">Acrobeloides nanus</name>
    <dbReference type="NCBI Taxonomy" id="290746"/>
    <lineage>
        <taxon>Eukaryota</taxon>
        <taxon>Metazoa</taxon>
        <taxon>Ecdysozoa</taxon>
        <taxon>Nematoda</taxon>
        <taxon>Chromadorea</taxon>
        <taxon>Rhabditida</taxon>
        <taxon>Tylenchina</taxon>
        <taxon>Cephalobomorpha</taxon>
        <taxon>Cephaloboidea</taxon>
        <taxon>Cephalobidae</taxon>
        <taxon>Acrobeloides</taxon>
    </lineage>
</organism>
<feature type="transmembrane region" description="Helical" evidence="11">
    <location>
        <begin position="87"/>
        <end position="110"/>
    </location>
</feature>
<proteinExistence type="inferred from homology"/>
<dbReference type="PROSITE" id="PS00211">
    <property type="entry name" value="ABC_TRANSPORTER_1"/>
    <property type="match status" value="2"/>
</dbReference>
<keyword evidence="7" id="KW-0067">ATP-binding</keyword>
<feature type="transmembrane region" description="Helical" evidence="11">
    <location>
        <begin position="897"/>
        <end position="915"/>
    </location>
</feature>
<dbReference type="Pfam" id="PF00005">
    <property type="entry name" value="ABC_tran"/>
    <property type="match status" value="2"/>
</dbReference>
<dbReference type="PROSITE" id="PS50929">
    <property type="entry name" value="ABC_TM1F"/>
    <property type="match status" value="2"/>
</dbReference>
<feature type="transmembrane region" description="Helical" evidence="11">
    <location>
        <begin position="809"/>
        <end position="827"/>
    </location>
</feature>
<name>A0A914C5M4_9BILA</name>
<dbReference type="InterPro" id="IPR017871">
    <property type="entry name" value="ABC_transporter-like_CS"/>
</dbReference>
<dbReference type="FunFam" id="1.20.1560.10:FF:000087">
    <property type="entry name" value="p-GlycoProtein related"/>
    <property type="match status" value="1"/>
</dbReference>
<feature type="domain" description="ABC transmembrane type-1" evidence="13">
    <location>
        <begin position="91"/>
        <end position="342"/>
    </location>
</feature>
<dbReference type="GO" id="GO:0005524">
    <property type="term" value="F:ATP binding"/>
    <property type="evidence" value="ECO:0007669"/>
    <property type="project" value="UniProtKB-KW"/>
</dbReference>
<feature type="region of interest" description="Disordered" evidence="10">
    <location>
        <begin position="1"/>
        <end position="38"/>
    </location>
</feature>
<feature type="region of interest" description="Disordered" evidence="10">
    <location>
        <begin position="547"/>
        <end position="571"/>
    </location>
</feature>
<dbReference type="PROSITE" id="PS50893">
    <property type="entry name" value="ABC_TRANSPORTER_2"/>
    <property type="match status" value="2"/>
</dbReference>
<evidence type="ECO:0000256" key="9">
    <source>
        <dbReference type="ARBA" id="ARBA00023136"/>
    </source>
</evidence>
<dbReference type="SMART" id="SM00382">
    <property type="entry name" value="AAA"/>
    <property type="match status" value="2"/>
</dbReference>
<dbReference type="SUPFAM" id="SSF90123">
    <property type="entry name" value="ABC transporter transmembrane region"/>
    <property type="match status" value="2"/>
</dbReference>
<keyword evidence="5" id="KW-0677">Repeat</keyword>
<dbReference type="CDD" id="cd03249">
    <property type="entry name" value="ABC_MTABC3_MDL1_MDL2"/>
    <property type="match status" value="1"/>
</dbReference>
<dbReference type="Proteomes" id="UP000887540">
    <property type="component" value="Unplaced"/>
</dbReference>
<dbReference type="PANTHER" id="PTHR43394">
    <property type="entry name" value="ATP-DEPENDENT PERMEASE MDL1, MITOCHONDRIAL"/>
    <property type="match status" value="1"/>
</dbReference>
<dbReference type="InterPro" id="IPR039421">
    <property type="entry name" value="Type_1_exporter"/>
</dbReference>
<feature type="domain" description="ABC transmembrane type-1" evidence="13">
    <location>
        <begin position="659"/>
        <end position="947"/>
    </location>
</feature>
<comment type="subcellular location">
    <subcellularLocation>
        <location evidence="1">Membrane</location>
        <topology evidence="1">Multi-pass membrane protein</topology>
    </subcellularLocation>
</comment>
<dbReference type="InterPro" id="IPR003593">
    <property type="entry name" value="AAA+_ATPase"/>
</dbReference>
<reference evidence="15" key="1">
    <citation type="submission" date="2022-11" db="UniProtKB">
        <authorList>
            <consortium name="WormBaseParasite"/>
        </authorList>
    </citation>
    <scope>IDENTIFICATION</scope>
</reference>
<dbReference type="GO" id="GO:0009636">
    <property type="term" value="P:response to toxic substance"/>
    <property type="evidence" value="ECO:0007669"/>
    <property type="project" value="UniProtKB-ARBA"/>
</dbReference>
<dbReference type="Pfam" id="PF00664">
    <property type="entry name" value="ABC_membrane"/>
    <property type="match status" value="2"/>
</dbReference>
<feature type="transmembrane region" description="Helical" evidence="11">
    <location>
        <begin position="921"/>
        <end position="942"/>
    </location>
</feature>
<dbReference type="CDD" id="cd18578">
    <property type="entry name" value="ABC_6TM_Pgp_ABCB1_D2_like"/>
    <property type="match status" value="1"/>
</dbReference>
<keyword evidence="6" id="KW-0547">Nucleotide-binding</keyword>
<evidence type="ECO:0000313" key="15">
    <source>
        <dbReference type="WBParaSite" id="ACRNAN_Path_276.g1031.t1"/>
    </source>
</evidence>
<feature type="transmembrane region" description="Helical" evidence="11">
    <location>
        <begin position="314"/>
        <end position="340"/>
    </location>
</feature>
<dbReference type="Gene3D" id="1.20.1560.10">
    <property type="entry name" value="ABC transporter type 1, transmembrane domain"/>
    <property type="match status" value="3"/>
</dbReference>
<evidence type="ECO:0000256" key="11">
    <source>
        <dbReference type="SAM" id="Phobius"/>
    </source>
</evidence>